<evidence type="ECO:0000256" key="5">
    <source>
        <dbReference type="ARBA" id="ARBA00069358"/>
    </source>
</evidence>
<keyword evidence="4" id="KW-0862">Zinc</keyword>
<dbReference type="GO" id="GO:0005759">
    <property type="term" value="C:mitochondrial matrix"/>
    <property type="evidence" value="ECO:0007669"/>
    <property type="project" value="TreeGrafter"/>
</dbReference>
<feature type="non-terminal residue" evidence="8">
    <location>
        <position position="1"/>
    </location>
</feature>
<evidence type="ECO:0000256" key="6">
    <source>
        <dbReference type="SAM" id="MobiDB-lite"/>
    </source>
</evidence>
<dbReference type="GO" id="GO:0016787">
    <property type="term" value="F:hydrolase activity"/>
    <property type="evidence" value="ECO:0007669"/>
    <property type="project" value="UniProtKB-KW"/>
</dbReference>
<dbReference type="Gene3D" id="1.10.10.10">
    <property type="entry name" value="Winged helix-like DNA-binding domain superfamily/Winged helix DNA-binding domain"/>
    <property type="match status" value="1"/>
</dbReference>
<dbReference type="SMART" id="SM00849">
    <property type="entry name" value="Lactamase_B"/>
    <property type="match status" value="1"/>
</dbReference>
<dbReference type="InterPro" id="IPR036388">
    <property type="entry name" value="WH-like_DNA-bd_sf"/>
</dbReference>
<name>A0A653C1G5_CALMS</name>
<evidence type="ECO:0000256" key="4">
    <source>
        <dbReference type="ARBA" id="ARBA00022833"/>
    </source>
</evidence>
<dbReference type="GO" id="GO:0046872">
    <property type="term" value="F:metal ion binding"/>
    <property type="evidence" value="ECO:0007669"/>
    <property type="project" value="UniProtKB-KW"/>
</dbReference>
<dbReference type="PANTHER" id="PTHR23131">
    <property type="entry name" value="ENDORIBONUCLEASE LACTB2"/>
    <property type="match status" value="1"/>
</dbReference>
<dbReference type="GO" id="GO:0031123">
    <property type="term" value="P:RNA 3'-end processing"/>
    <property type="evidence" value="ECO:0007669"/>
    <property type="project" value="UniProtKB-ARBA"/>
</dbReference>
<dbReference type="SUPFAM" id="SSF56281">
    <property type="entry name" value="Metallo-hydrolase/oxidoreductase"/>
    <property type="match status" value="1"/>
</dbReference>
<evidence type="ECO:0000256" key="1">
    <source>
        <dbReference type="ARBA" id="ARBA00006759"/>
    </source>
</evidence>
<dbReference type="InterPro" id="IPR041516">
    <property type="entry name" value="LACTB2_WH"/>
</dbReference>
<dbReference type="AlphaFoldDB" id="A0A653C1G5"/>
<evidence type="ECO:0000256" key="3">
    <source>
        <dbReference type="ARBA" id="ARBA00022801"/>
    </source>
</evidence>
<dbReference type="InterPro" id="IPR047921">
    <property type="entry name" value="LACTB2-like_MBL-fold"/>
</dbReference>
<evidence type="ECO:0000256" key="2">
    <source>
        <dbReference type="ARBA" id="ARBA00022723"/>
    </source>
</evidence>
<organism evidence="8 9">
    <name type="scientific">Callosobruchus maculatus</name>
    <name type="common">Southern cowpea weevil</name>
    <name type="synonym">Pulse bruchid</name>
    <dbReference type="NCBI Taxonomy" id="64391"/>
    <lineage>
        <taxon>Eukaryota</taxon>
        <taxon>Metazoa</taxon>
        <taxon>Ecdysozoa</taxon>
        <taxon>Arthropoda</taxon>
        <taxon>Hexapoda</taxon>
        <taxon>Insecta</taxon>
        <taxon>Pterygota</taxon>
        <taxon>Neoptera</taxon>
        <taxon>Endopterygota</taxon>
        <taxon>Coleoptera</taxon>
        <taxon>Polyphaga</taxon>
        <taxon>Cucujiformia</taxon>
        <taxon>Chrysomeloidea</taxon>
        <taxon>Chrysomelidae</taxon>
        <taxon>Bruchinae</taxon>
        <taxon>Bruchini</taxon>
        <taxon>Callosobruchus</taxon>
    </lineage>
</organism>
<dbReference type="Pfam" id="PF00753">
    <property type="entry name" value="Lactamase_B"/>
    <property type="match status" value="1"/>
</dbReference>
<dbReference type="Pfam" id="PF17778">
    <property type="entry name" value="WHD_BLACT"/>
    <property type="match status" value="1"/>
</dbReference>
<dbReference type="Gene3D" id="3.60.15.10">
    <property type="entry name" value="Ribonuclease Z/Hydroxyacylglutathione hydrolase-like"/>
    <property type="match status" value="1"/>
</dbReference>
<gene>
    <name evidence="8" type="ORF">CALMAC_LOCUS5511</name>
</gene>
<feature type="region of interest" description="Disordered" evidence="6">
    <location>
        <begin position="1"/>
        <end position="32"/>
    </location>
</feature>
<dbReference type="OrthoDB" id="17458at2759"/>
<dbReference type="PANTHER" id="PTHR23131:SF0">
    <property type="entry name" value="ENDORIBONUCLEASE LACTB2"/>
    <property type="match status" value="1"/>
</dbReference>
<feature type="compositionally biased region" description="Polar residues" evidence="6">
    <location>
        <begin position="15"/>
        <end position="29"/>
    </location>
</feature>
<keyword evidence="3" id="KW-0378">Hydrolase</keyword>
<evidence type="ECO:0000313" key="9">
    <source>
        <dbReference type="Proteomes" id="UP000410492"/>
    </source>
</evidence>
<dbReference type="Proteomes" id="UP000410492">
    <property type="component" value="Unassembled WGS sequence"/>
</dbReference>
<evidence type="ECO:0000259" key="7">
    <source>
        <dbReference type="SMART" id="SM00849"/>
    </source>
</evidence>
<comment type="similarity">
    <text evidence="1">Belongs to the metallo-beta-lactamase superfamily. Glyoxalase II family.</text>
</comment>
<feature type="domain" description="Metallo-beta-lactamase" evidence="7">
    <location>
        <begin position="68"/>
        <end position="237"/>
    </location>
</feature>
<keyword evidence="9" id="KW-1185">Reference proteome</keyword>
<dbReference type="InterPro" id="IPR036866">
    <property type="entry name" value="RibonucZ/Hydroxyglut_hydro"/>
</dbReference>
<proteinExistence type="inferred from homology"/>
<dbReference type="EMBL" id="CAACVG010006796">
    <property type="protein sequence ID" value="VEN41806.1"/>
    <property type="molecule type" value="Genomic_DNA"/>
</dbReference>
<dbReference type="GO" id="GO:0004521">
    <property type="term" value="F:RNA endonuclease activity"/>
    <property type="evidence" value="ECO:0007669"/>
    <property type="project" value="TreeGrafter"/>
</dbReference>
<sequence>IDSKHTNDGDGDDSPGSTHVEQRTTYTDNQRSDIKKSKMAAVIPAVTRLSNRIIRVLGCNPGPMTLQGTNTYIVGTGKRRVLIDTGDAEVPQYINHLKTVLEEDEVHLDHILISHWHHDHLDGVSDIYNQVSDRIGKCKVWKFPSQKVQTAKIPDNISLQSLKDEQLFEIEGATLKVLFTPGHTDDHAIFHLLEENAIFSGDCILGEGTAVFEDLYDYMNSLNLIARLDPKIIYPGHGNVIKNPKDKIYFYIQHRMERERQIMEMLNRCPMKQFTEEDIVEAVYVDLSQQLIPAACRNVNHHLMKLLKEGSVKHVNNKWQIKQ</sequence>
<dbReference type="CDD" id="cd07722">
    <property type="entry name" value="LACTB2-like_MBL-fold"/>
    <property type="match status" value="1"/>
</dbReference>
<keyword evidence="2" id="KW-0479">Metal-binding</keyword>
<accession>A0A653C1G5</accession>
<dbReference type="GO" id="GO:0003727">
    <property type="term" value="F:single-stranded RNA binding"/>
    <property type="evidence" value="ECO:0007669"/>
    <property type="project" value="TreeGrafter"/>
</dbReference>
<dbReference type="InterPro" id="IPR050662">
    <property type="entry name" value="Sec-metab_biosynth-thioest"/>
</dbReference>
<dbReference type="FunFam" id="3.60.15.10:FF:000017">
    <property type="entry name" value="Lactamase beta 2"/>
    <property type="match status" value="1"/>
</dbReference>
<protein>
    <recommendedName>
        <fullName evidence="5">Beta-lactamase-like protein 2 homolog</fullName>
    </recommendedName>
</protein>
<evidence type="ECO:0000313" key="8">
    <source>
        <dbReference type="EMBL" id="VEN41806.1"/>
    </source>
</evidence>
<reference evidence="8 9" key="1">
    <citation type="submission" date="2019-01" db="EMBL/GenBank/DDBJ databases">
        <authorList>
            <person name="Sayadi A."/>
        </authorList>
    </citation>
    <scope>NUCLEOTIDE SEQUENCE [LARGE SCALE GENOMIC DNA]</scope>
</reference>
<dbReference type="InterPro" id="IPR001279">
    <property type="entry name" value="Metallo-B-lactamas"/>
</dbReference>